<name>A0A9P8VS64_9HYPO</name>
<accession>A0A9P8VS64</accession>
<dbReference type="Pfam" id="PF00106">
    <property type="entry name" value="adh_short"/>
    <property type="match status" value="1"/>
</dbReference>
<keyword evidence="7" id="KW-1185">Reference proteome</keyword>
<dbReference type="GO" id="GO:0000140">
    <property type="term" value="F:acylglycerone-phosphate reductase (NADP+) activity"/>
    <property type="evidence" value="ECO:0007669"/>
    <property type="project" value="TreeGrafter"/>
</dbReference>
<keyword evidence="5" id="KW-1133">Transmembrane helix</keyword>
<dbReference type="PANTHER" id="PTHR44169">
    <property type="entry name" value="NADPH-DEPENDENT 1-ACYLDIHYDROXYACETONE PHOSPHATE REDUCTASE"/>
    <property type="match status" value="1"/>
</dbReference>
<dbReference type="AlphaFoldDB" id="A0A9P8VS64"/>
<dbReference type="GO" id="GO:0005811">
    <property type="term" value="C:lipid droplet"/>
    <property type="evidence" value="ECO:0007669"/>
    <property type="project" value="TreeGrafter"/>
</dbReference>
<dbReference type="PRINTS" id="PR00081">
    <property type="entry name" value="GDHRDH"/>
</dbReference>
<evidence type="ECO:0000256" key="1">
    <source>
        <dbReference type="ARBA" id="ARBA00006484"/>
    </source>
</evidence>
<gene>
    <name evidence="6" type="ORF">B0T10DRAFT_418516</name>
</gene>
<dbReference type="PROSITE" id="PS00061">
    <property type="entry name" value="ADH_SHORT"/>
    <property type="match status" value="1"/>
</dbReference>
<dbReference type="EMBL" id="JAGPYM010000071">
    <property type="protein sequence ID" value="KAH6869485.1"/>
    <property type="molecule type" value="Genomic_DNA"/>
</dbReference>
<evidence type="ECO:0000256" key="5">
    <source>
        <dbReference type="SAM" id="Phobius"/>
    </source>
</evidence>
<feature type="transmembrane region" description="Helical" evidence="5">
    <location>
        <begin position="249"/>
        <end position="271"/>
    </location>
</feature>
<dbReference type="GO" id="GO:0004806">
    <property type="term" value="F:triacylglycerol lipase activity"/>
    <property type="evidence" value="ECO:0007669"/>
    <property type="project" value="TreeGrafter"/>
</dbReference>
<evidence type="ECO:0000256" key="2">
    <source>
        <dbReference type="ARBA" id="ARBA00022857"/>
    </source>
</evidence>
<dbReference type="CDD" id="cd05374">
    <property type="entry name" value="17beta-HSD-like_SDR_c"/>
    <property type="match status" value="1"/>
</dbReference>
<keyword evidence="3" id="KW-0560">Oxidoreductase</keyword>
<dbReference type="OrthoDB" id="2102561at2759"/>
<keyword evidence="5" id="KW-0472">Membrane</keyword>
<evidence type="ECO:0000256" key="4">
    <source>
        <dbReference type="RuleBase" id="RU000363"/>
    </source>
</evidence>
<evidence type="ECO:0000313" key="7">
    <source>
        <dbReference type="Proteomes" id="UP000777438"/>
    </source>
</evidence>
<dbReference type="Gene3D" id="3.40.50.720">
    <property type="entry name" value="NAD(P)-binding Rossmann-like Domain"/>
    <property type="match status" value="1"/>
</dbReference>
<dbReference type="GO" id="GO:0006654">
    <property type="term" value="P:phosphatidic acid biosynthetic process"/>
    <property type="evidence" value="ECO:0007669"/>
    <property type="project" value="TreeGrafter"/>
</dbReference>
<dbReference type="PANTHER" id="PTHR44169:SF15">
    <property type="entry name" value="CHAIN DEHYDROGENASE_REDUCTASE (AYR1), PUTATIVE (AFU_ORTHOLOGUE AFUA_4G04530)-RELATED"/>
    <property type="match status" value="1"/>
</dbReference>
<evidence type="ECO:0000256" key="3">
    <source>
        <dbReference type="ARBA" id="ARBA00023002"/>
    </source>
</evidence>
<protein>
    <submittedName>
        <fullName evidence="6">Uncharacterized protein</fullName>
    </submittedName>
</protein>
<dbReference type="InterPro" id="IPR036291">
    <property type="entry name" value="NAD(P)-bd_dom_sf"/>
</dbReference>
<keyword evidence="5" id="KW-0812">Transmembrane</keyword>
<dbReference type="Proteomes" id="UP000777438">
    <property type="component" value="Unassembled WGS sequence"/>
</dbReference>
<comment type="similarity">
    <text evidence="1 4">Belongs to the short-chain dehydrogenases/reductases (SDR) family.</text>
</comment>
<dbReference type="InterPro" id="IPR002347">
    <property type="entry name" value="SDR_fam"/>
</dbReference>
<dbReference type="SUPFAM" id="SSF51735">
    <property type="entry name" value="NAD(P)-binding Rossmann-fold domains"/>
    <property type="match status" value="1"/>
</dbReference>
<dbReference type="GO" id="GO:0019433">
    <property type="term" value="P:triglyceride catabolic process"/>
    <property type="evidence" value="ECO:0007669"/>
    <property type="project" value="TreeGrafter"/>
</dbReference>
<dbReference type="PRINTS" id="PR00080">
    <property type="entry name" value="SDRFAMILY"/>
</dbReference>
<dbReference type="InterPro" id="IPR020904">
    <property type="entry name" value="Sc_DH/Rdtase_CS"/>
</dbReference>
<evidence type="ECO:0000313" key="6">
    <source>
        <dbReference type="EMBL" id="KAH6869485.1"/>
    </source>
</evidence>
<organism evidence="6 7">
    <name type="scientific">Thelonectria olida</name>
    <dbReference type="NCBI Taxonomy" id="1576542"/>
    <lineage>
        <taxon>Eukaryota</taxon>
        <taxon>Fungi</taxon>
        <taxon>Dikarya</taxon>
        <taxon>Ascomycota</taxon>
        <taxon>Pezizomycotina</taxon>
        <taxon>Sordariomycetes</taxon>
        <taxon>Hypocreomycetidae</taxon>
        <taxon>Hypocreales</taxon>
        <taxon>Nectriaceae</taxon>
        <taxon>Thelonectria</taxon>
    </lineage>
</organism>
<dbReference type="GO" id="GO:0005783">
    <property type="term" value="C:endoplasmic reticulum"/>
    <property type="evidence" value="ECO:0007669"/>
    <property type="project" value="TreeGrafter"/>
</dbReference>
<keyword evidence="2" id="KW-0521">NADP</keyword>
<comment type="caution">
    <text evidence="6">The sequence shown here is derived from an EMBL/GenBank/DDBJ whole genome shotgun (WGS) entry which is preliminary data.</text>
</comment>
<reference evidence="6 7" key="1">
    <citation type="journal article" date="2021" name="Nat. Commun.">
        <title>Genetic determinants of endophytism in the Arabidopsis root mycobiome.</title>
        <authorList>
            <person name="Mesny F."/>
            <person name="Miyauchi S."/>
            <person name="Thiergart T."/>
            <person name="Pickel B."/>
            <person name="Atanasova L."/>
            <person name="Karlsson M."/>
            <person name="Huettel B."/>
            <person name="Barry K.W."/>
            <person name="Haridas S."/>
            <person name="Chen C."/>
            <person name="Bauer D."/>
            <person name="Andreopoulos W."/>
            <person name="Pangilinan J."/>
            <person name="LaButti K."/>
            <person name="Riley R."/>
            <person name="Lipzen A."/>
            <person name="Clum A."/>
            <person name="Drula E."/>
            <person name="Henrissat B."/>
            <person name="Kohler A."/>
            <person name="Grigoriev I.V."/>
            <person name="Martin F.M."/>
            <person name="Hacquard S."/>
        </authorList>
    </citation>
    <scope>NUCLEOTIDE SEQUENCE [LARGE SCALE GENOMIC DNA]</scope>
    <source>
        <strain evidence="6 7">MPI-CAGE-CH-0241</strain>
    </source>
</reference>
<proteinExistence type="inferred from homology"/>
<sequence length="284" mass="31682">MTLETPVALITGCSSGIGKHLAQTFASRGVTVLATARRVESLQELTSQYENIEAFPLELNNLESMERLRDEITECTGGRLDFLVNNAGTHYAATAMDLDVEEAIKLFTVNVFSVMRLCQLFVPLLRKAPDGRIVQIGSVTRDVPVVWQGAYNASKAALSQYTKTLRLEVKPFGISVIEVVTGFVRSNILHHGLYAPDGSLYLPIKATIERIKYDGNANGMMADAYARSIVSKLLQGSTGPEIWEGKLAWYLRFIIACCPASLMNWIFFRYFQLYRLYGSRRVAH</sequence>